<dbReference type="Proteomes" id="UP000055024">
    <property type="component" value="Unassembled WGS sequence"/>
</dbReference>
<keyword evidence="2" id="KW-1185">Reference proteome</keyword>
<protein>
    <submittedName>
        <fullName evidence="1">Uncharacterized protein</fullName>
    </submittedName>
</protein>
<evidence type="ECO:0000313" key="1">
    <source>
        <dbReference type="EMBL" id="KRY63590.1"/>
    </source>
</evidence>
<comment type="caution">
    <text evidence="1">The sequence shown here is derived from an EMBL/GenBank/DDBJ whole genome shotgun (WGS) entry which is preliminary data.</text>
</comment>
<sequence>MWLPQRFKGTFDRNLLAIINKIKKCGYNKDSKEL</sequence>
<name>A0A0V1DQN3_9BILA</name>
<dbReference type="AlphaFoldDB" id="A0A0V1DQN3"/>
<organism evidence="1 2">
    <name type="scientific">Trichinella zimbabwensis</name>
    <dbReference type="NCBI Taxonomy" id="268475"/>
    <lineage>
        <taxon>Eukaryota</taxon>
        <taxon>Metazoa</taxon>
        <taxon>Ecdysozoa</taxon>
        <taxon>Nematoda</taxon>
        <taxon>Enoplea</taxon>
        <taxon>Dorylaimia</taxon>
        <taxon>Trichinellida</taxon>
        <taxon>Trichinellidae</taxon>
        <taxon>Trichinella</taxon>
    </lineage>
</organism>
<accession>A0A0V1DQN3</accession>
<reference evidence="1 2" key="1">
    <citation type="submission" date="2015-01" db="EMBL/GenBank/DDBJ databases">
        <title>Evolution of Trichinella species and genotypes.</title>
        <authorList>
            <person name="Korhonen P.K."/>
            <person name="Edoardo P."/>
            <person name="Giuseppe L.R."/>
            <person name="Gasser R.B."/>
        </authorList>
    </citation>
    <scope>NUCLEOTIDE SEQUENCE [LARGE SCALE GENOMIC DNA]</scope>
    <source>
        <strain evidence="1">ISS1029</strain>
    </source>
</reference>
<dbReference type="EMBL" id="JYDP01008481">
    <property type="protein sequence ID" value="KRY63590.1"/>
    <property type="molecule type" value="Genomic_DNA"/>
</dbReference>
<gene>
    <name evidence="1" type="ORF">T11_18298</name>
</gene>
<proteinExistence type="predicted"/>
<evidence type="ECO:0000313" key="2">
    <source>
        <dbReference type="Proteomes" id="UP000055024"/>
    </source>
</evidence>